<evidence type="ECO:0000313" key="2">
    <source>
        <dbReference type="Proteomes" id="UP000034711"/>
    </source>
</evidence>
<dbReference type="EMBL" id="LCRI01000001">
    <property type="protein sequence ID" value="KKW33307.1"/>
    <property type="molecule type" value="Genomic_DNA"/>
</dbReference>
<dbReference type="Proteomes" id="UP000034711">
    <property type="component" value="Unassembled WGS sequence"/>
</dbReference>
<comment type="caution">
    <text evidence="1">The sequence shown here is derived from an EMBL/GenBank/DDBJ whole genome shotgun (WGS) entry which is preliminary data.</text>
</comment>
<sequence>MCMGGVMHVHGRGHAWEGSGRDSGIREFWYDGIVWHDRFASSIQARFIT</sequence>
<evidence type="ECO:0000313" key="1">
    <source>
        <dbReference type="EMBL" id="KKW33307.1"/>
    </source>
</evidence>
<reference evidence="1 2" key="1">
    <citation type="journal article" date="2015" name="Nature">
        <title>rRNA introns, odd ribosomes, and small enigmatic genomes across a large radiation of phyla.</title>
        <authorList>
            <person name="Brown C.T."/>
            <person name="Hug L.A."/>
            <person name="Thomas B.C."/>
            <person name="Sharon I."/>
            <person name="Castelle C.J."/>
            <person name="Singh A."/>
            <person name="Wilkins M.J."/>
            <person name="Williams K.H."/>
            <person name="Banfield J.F."/>
        </authorList>
    </citation>
    <scope>NUCLEOTIDE SEQUENCE [LARGE SCALE GENOMIC DNA]</scope>
</reference>
<proteinExistence type="predicted"/>
<gene>
    <name evidence="1" type="ORF">UY77_C0001G0002</name>
</gene>
<organism evidence="1 2">
    <name type="scientific">Candidatus Uhrbacteria bacterium GW2011_GWA2_53_10</name>
    <dbReference type="NCBI Taxonomy" id="1618980"/>
    <lineage>
        <taxon>Bacteria</taxon>
        <taxon>Candidatus Uhriibacteriota</taxon>
    </lineage>
</organism>
<protein>
    <submittedName>
        <fullName evidence="1">Uncharacterized protein</fullName>
    </submittedName>
</protein>
<accession>A0A0G1ZY04</accession>
<dbReference type="AlphaFoldDB" id="A0A0G1ZY04"/>
<name>A0A0G1ZY04_9BACT</name>